<comment type="caution">
    <text evidence="1">The sequence shown here is derived from an EMBL/GenBank/DDBJ whole genome shotgun (WGS) entry which is preliminary data.</text>
</comment>
<keyword evidence="2" id="KW-1185">Reference proteome</keyword>
<evidence type="ECO:0000313" key="1">
    <source>
        <dbReference type="EMBL" id="RAJ08244.1"/>
    </source>
</evidence>
<sequence>MNFKKVPLAEVLEKYPIRDHLFGDSTLFDERIDTGFFYVNEGDMLIEDHVDLNIVNAPGDIQGIIITGNLVVFGNILNHELDFGLAFYVMGNITCDNFLIGGAATYIGGNLSAREVILLHYSAGWMQINGLISSRVMIVDDYPFIPKEMNITQFYDNSRDENSPKENACFRDESGNYRISNNLKALLNMPDALIYEDIIDELSQGSSVLLPL</sequence>
<name>A0A327QWZ8_9BACT</name>
<dbReference type="EMBL" id="QLLL01000002">
    <property type="protein sequence ID" value="RAJ08244.1"/>
    <property type="molecule type" value="Genomic_DNA"/>
</dbReference>
<dbReference type="AlphaFoldDB" id="A0A327QWZ8"/>
<evidence type="ECO:0008006" key="3">
    <source>
        <dbReference type="Google" id="ProtNLM"/>
    </source>
</evidence>
<dbReference type="RefSeq" id="WP_111596411.1">
    <property type="nucleotide sequence ID" value="NZ_QLLL01000002.1"/>
</dbReference>
<organism evidence="1 2">
    <name type="scientific">Chitinophaga skermanii</name>
    <dbReference type="NCBI Taxonomy" id="331697"/>
    <lineage>
        <taxon>Bacteria</taxon>
        <taxon>Pseudomonadati</taxon>
        <taxon>Bacteroidota</taxon>
        <taxon>Chitinophagia</taxon>
        <taxon>Chitinophagales</taxon>
        <taxon>Chitinophagaceae</taxon>
        <taxon>Chitinophaga</taxon>
    </lineage>
</organism>
<gene>
    <name evidence="1" type="ORF">LX64_00891</name>
</gene>
<accession>A0A327QWZ8</accession>
<dbReference type="OrthoDB" id="620967at2"/>
<protein>
    <recommendedName>
        <fullName evidence="3">Polymer-forming protein</fullName>
    </recommendedName>
</protein>
<dbReference type="Proteomes" id="UP000249547">
    <property type="component" value="Unassembled WGS sequence"/>
</dbReference>
<evidence type="ECO:0000313" key="2">
    <source>
        <dbReference type="Proteomes" id="UP000249547"/>
    </source>
</evidence>
<proteinExistence type="predicted"/>
<reference evidence="1 2" key="1">
    <citation type="submission" date="2018-06" db="EMBL/GenBank/DDBJ databases">
        <title>Genomic Encyclopedia of Archaeal and Bacterial Type Strains, Phase II (KMG-II): from individual species to whole genera.</title>
        <authorList>
            <person name="Goeker M."/>
        </authorList>
    </citation>
    <scope>NUCLEOTIDE SEQUENCE [LARGE SCALE GENOMIC DNA]</scope>
    <source>
        <strain evidence="1 2">DSM 23857</strain>
    </source>
</reference>